<dbReference type="RefSeq" id="WP_160625437.1">
    <property type="nucleotide sequence ID" value="NZ_WUUQ01000003.1"/>
</dbReference>
<evidence type="ECO:0000256" key="1">
    <source>
        <dbReference type="SAM" id="Phobius"/>
    </source>
</evidence>
<keyword evidence="3" id="KW-1185">Reference proteome</keyword>
<feature type="transmembrane region" description="Helical" evidence="1">
    <location>
        <begin position="96"/>
        <end position="114"/>
    </location>
</feature>
<sequence>MLKQRLNIATSLLSGLFFCIMGICFMTNKLEIWNWLYIMLVCGLLGMIAIRFFNIIVNYHKVHHRILQFLDVIVWIILSCFSLAEPNLFYSLFPRIIGAWILLHAIVKGIVFTVKCRDHLPGKMNSFFFLVVDLIMSFILLFKPTQYYELISYGIGIYFLIYGGKNLLEFIQDLLPDDFGSSLGKKIQLAIPPWMAAIVPVWLLRMILNKSEDDIAKEEFDTVKADIPVDLEIMMHLAPGGPAMFGHIDLVYHGTVISYGCYDPHERRLFGTLGDGVVIVAPRDEYLSNCLENENKTLIVFGIVLNSNQKQIINNRVLEVFGKFVDFQSDEERDQQGLPILGIKDDYISRVTRRVHNAHFYKINQGIFKTFFVLYTNCVSFTLQIVRTIGLDLFDISGIVSPGSYYDFLNHEFMRDKSFVISRKVYTKRDLPDLKSHIGQ</sequence>
<feature type="transmembrane region" description="Helical" evidence="1">
    <location>
        <begin position="66"/>
        <end position="84"/>
    </location>
</feature>
<evidence type="ECO:0000313" key="3">
    <source>
        <dbReference type="Proteomes" id="UP000434036"/>
    </source>
</evidence>
<feature type="transmembrane region" description="Helical" evidence="1">
    <location>
        <begin position="126"/>
        <end position="144"/>
    </location>
</feature>
<dbReference type="EMBL" id="WUUQ01000003">
    <property type="protein sequence ID" value="MXQ74009.1"/>
    <property type="molecule type" value="Genomic_DNA"/>
</dbReference>
<keyword evidence="1" id="KW-0812">Transmembrane</keyword>
<reference evidence="2 3" key="1">
    <citation type="submission" date="2019-12" db="EMBL/GenBank/DDBJ databases">
        <authorList>
            <person name="Yang R."/>
        </authorList>
    </citation>
    <scope>NUCLEOTIDE SEQUENCE [LARGE SCALE GENOMIC DNA]</scope>
    <source>
        <strain evidence="2 3">DONG20-135</strain>
    </source>
</reference>
<name>A0A6N8UBU3_9FIRM</name>
<accession>A0A6N8UBU3</accession>
<dbReference type="Proteomes" id="UP000434036">
    <property type="component" value="Unassembled WGS sequence"/>
</dbReference>
<evidence type="ECO:0000313" key="2">
    <source>
        <dbReference type="EMBL" id="MXQ74009.1"/>
    </source>
</evidence>
<feature type="transmembrane region" description="Helical" evidence="1">
    <location>
        <begin position="7"/>
        <end position="28"/>
    </location>
</feature>
<feature type="transmembrane region" description="Helical" evidence="1">
    <location>
        <begin position="34"/>
        <end position="54"/>
    </location>
</feature>
<dbReference type="AlphaFoldDB" id="A0A6N8UBU3"/>
<protein>
    <submittedName>
        <fullName evidence="2">Uncharacterized protein</fullName>
    </submittedName>
</protein>
<gene>
    <name evidence="2" type="ORF">GSF08_08645</name>
</gene>
<reference evidence="2 3" key="2">
    <citation type="submission" date="2020-01" db="EMBL/GenBank/DDBJ databases">
        <title>Clostridiaceae sp. nov. isolated from the gut of human by culturomics.</title>
        <authorList>
            <person name="Chang Y."/>
        </authorList>
    </citation>
    <scope>NUCLEOTIDE SEQUENCE [LARGE SCALE GENOMIC DNA]</scope>
    <source>
        <strain evidence="2 3">DONG20-135</strain>
    </source>
</reference>
<keyword evidence="1" id="KW-0472">Membrane</keyword>
<organism evidence="2 3">
    <name type="scientific">Copranaerobaculum intestinale</name>
    <dbReference type="NCBI Taxonomy" id="2692629"/>
    <lineage>
        <taxon>Bacteria</taxon>
        <taxon>Bacillati</taxon>
        <taxon>Bacillota</taxon>
        <taxon>Erysipelotrichia</taxon>
        <taxon>Erysipelotrichales</taxon>
        <taxon>Erysipelotrichaceae</taxon>
        <taxon>Copranaerobaculum</taxon>
    </lineage>
</organism>
<proteinExistence type="predicted"/>
<keyword evidence="1" id="KW-1133">Transmembrane helix</keyword>
<comment type="caution">
    <text evidence="2">The sequence shown here is derived from an EMBL/GenBank/DDBJ whole genome shotgun (WGS) entry which is preliminary data.</text>
</comment>